<evidence type="ECO:0000313" key="3">
    <source>
        <dbReference type="Proteomes" id="UP000027073"/>
    </source>
</evidence>
<feature type="region of interest" description="Disordered" evidence="1">
    <location>
        <begin position="1"/>
        <end position="44"/>
    </location>
</feature>
<feature type="compositionally biased region" description="Polar residues" evidence="1">
    <location>
        <begin position="14"/>
        <end position="29"/>
    </location>
</feature>
<organism evidence="2 3">
    <name type="scientific">Pleurotus ostreatus (strain PC15)</name>
    <name type="common">Oyster mushroom</name>
    <dbReference type="NCBI Taxonomy" id="1137138"/>
    <lineage>
        <taxon>Eukaryota</taxon>
        <taxon>Fungi</taxon>
        <taxon>Dikarya</taxon>
        <taxon>Basidiomycota</taxon>
        <taxon>Agaricomycotina</taxon>
        <taxon>Agaricomycetes</taxon>
        <taxon>Agaricomycetidae</taxon>
        <taxon>Agaricales</taxon>
        <taxon>Pleurotineae</taxon>
        <taxon>Pleurotaceae</taxon>
        <taxon>Pleurotus</taxon>
    </lineage>
</organism>
<dbReference type="AlphaFoldDB" id="A0A067PAK0"/>
<accession>A0A067PAK0</accession>
<protein>
    <submittedName>
        <fullName evidence="2">Uncharacterized protein</fullName>
    </submittedName>
</protein>
<dbReference type="EMBL" id="KL198004">
    <property type="protein sequence ID" value="KDQ32901.1"/>
    <property type="molecule type" value="Genomic_DNA"/>
</dbReference>
<dbReference type="VEuPathDB" id="FungiDB:PLEOSDRAFT_1051773"/>
<evidence type="ECO:0000256" key="1">
    <source>
        <dbReference type="SAM" id="MobiDB-lite"/>
    </source>
</evidence>
<name>A0A067PAK0_PLEO1</name>
<sequence length="476" mass="52088">MINSMPTPRVLPSPSLSTANLPYNRNPNDFQIERSPRPVAASKRTSVYGGNPFLESDYLFRETVSKFLVVKDRPTTVSGRIPLDPSHLVLFFRSKSGITHSLDFPIDVDYNTPPALDVLIAACRPHPSSNVDGLDRESLYYPSNLPLTTSLEIANHPILEAIRNTLFPALPTGHYLTVSRDQLEVVAVGGRMDPQPQELRNDGRSATIIVTLPVRFRGGALVVHDPEGGSEKYDGRGGKSGDIEWTAFVADCDYEVETVTKGCRITLSYGVYLKTFGPSGLNPDPLINPSDNFLDLLSPIFNLARGRKIAFYIMNDYEVNPSEVLAEALVPELKGGDSVLYHAMKYYSLVPELHWTAGGYIWPIDKTVELSNEDISLNTSAHGRKAMGVVNGGHRNSPAMRGAFSMYGDQDTDGGETLRMRVEESGGIPLADADIVVCTNWDPNAPPAIGKARVPFVSGGELERLVVNVLMVVYVA</sequence>
<dbReference type="InParanoid" id="A0A067PAK0"/>
<gene>
    <name evidence="2" type="ORF">PLEOSDRAFT_1051773</name>
</gene>
<dbReference type="Proteomes" id="UP000027073">
    <property type="component" value="Unassembled WGS sequence"/>
</dbReference>
<reference evidence="3" key="1">
    <citation type="journal article" date="2014" name="Proc. Natl. Acad. Sci. U.S.A.">
        <title>Extensive sampling of basidiomycete genomes demonstrates inadequacy of the white-rot/brown-rot paradigm for wood decay fungi.</title>
        <authorList>
            <person name="Riley R."/>
            <person name="Salamov A.A."/>
            <person name="Brown D.W."/>
            <person name="Nagy L.G."/>
            <person name="Floudas D."/>
            <person name="Held B.W."/>
            <person name="Levasseur A."/>
            <person name="Lombard V."/>
            <person name="Morin E."/>
            <person name="Otillar R."/>
            <person name="Lindquist E.A."/>
            <person name="Sun H."/>
            <person name="LaButti K.M."/>
            <person name="Schmutz J."/>
            <person name="Jabbour D."/>
            <person name="Luo H."/>
            <person name="Baker S.E."/>
            <person name="Pisabarro A.G."/>
            <person name="Walton J.D."/>
            <person name="Blanchette R.A."/>
            <person name="Henrissat B."/>
            <person name="Martin F."/>
            <person name="Cullen D."/>
            <person name="Hibbett D.S."/>
            <person name="Grigoriev I.V."/>
        </authorList>
    </citation>
    <scope>NUCLEOTIDE SEQUENCE [LARGE SCALE GENOMIC DNA]</scope>
    <source>
        <strain evidence="3">PC15</strain>
    </source>
</reference>
<dbReference type="OrthoDB" id="3166447at2759"/>
<evidence type="ECO:0000313" key="2">
    <source>
        <dbReference type="EMBL" id="KDQ32901.1"/>
    </source>
</evidence>
<proteinExistence type="predicted"/>
<dbReference type="HOGENOM" id="CLU_045566_0_0_1"/>